<dbReference type="RefSeq" id="XP_462228.2">
    <property type="nucleotide sequence ID" value="XM_462228.1"/>
</dbReference>
<feature type="transmembrane region" description="Helical" evidence="2">
    <location>
        <begin position="85"/>
        <end position="107"/>
    </location>
</feature>
<dbReference type="OrthoDB" id="2103474at2759"/>
<evidence type="ECO:0000256" key="1">
    <source>
        <dbReference type="SAM" id="MobiDB-lite"/>
    </source>
</evidence>
<dbReference type="InParanoid" id="Q6BHU3"/>
<dbReference type="PANTHER" id="PTHR35519:SF2">
    <property type="entry name" value="PH DOMAIN PROTEIN"/>
    <property type="match status" value="1"/>
</dbReference>
<evidence type="ECO:0000313" key="3">
    <source>
        <dbReference type="EMBL" id="CAG90724.2"/>
    </source>
</evidence>
<feature type="transmembrane region" description="Helical" evidence="2">
    <location>
        <begin position="128"/>
        <end position="152"/>
    </location>
</feature>
<name>Q6BHU3_DEBHA</name>
<accession>Q6BHU3</accession>
<dbReference type="OMA" id="CNFCGIR"/>
<dbReference type="GeneID" id="2905152"/>
<dbReference type="EMBL" id="CR382139">
    <property type="protein sequence ID" value="CAG90724.2"/>
    <property type="molecule type" value="Genomic_DNA"/>
</dbReference>
<dbReference type="AlphaFoldDB" id="Q6BHU3"/>
<feature type="region of interest" description="Disordered" evidence="1">
    <location>
        <begin position="178"/>
        <end position="219"/>
    </location>
</feature>
<dbReference type="InterPro" id="IPR025187">
    <property type="entry name" value="DUF4112"/>
</dbReference>
<keyword evidence="2" id="KW-1133">Transmembrane helix</keyword>
<dbReference type="eggNOG" id="ENOG502S45T">
    <property type="taxonomic scope" value="Eukaryota"/>
</dbReference>
<gene>
    <name evidence="3" type="ordered locus">DEHA2G15774g</name>
</gene>
<organism evidence="3 4">
    <name type="scientific">Debaryomyces hansenii (strain ATCC 36239 / CBS 767 / BCRC 21394 / JCM 1990 / NBRC 0083 / IGC 2968)</name>
    <name type="common">Yeast</name>
    <name type="synonym">Torulaspora hansenii</name>
    <dbReference type="NCBI Taxonomy" id="284592"/>
    <lineage>
        <taxon>Eukaryota</taxon>
        <taxon>Fungi</taxon>
        <taxon>Dikarya</taxon>
        <taxon>Ascomycota</taxon>
        <taxon>Saccharomycotina</taxon>
        <taxon>Pichiomycetes</taxon>
        <taxon>Debaryomycetaceae</taxon>
        <taxon>Debaryomyces</taxon>
    </lineage>
</organism>
<dbReference type="VEuPathDB" id="FungiDB:DEHA2G15774g"/>
<protein>
    <submittedName>
        <fullName evidence="3">DEHA2G15774p</fullName>
    </submittedName>
</protein>
<sequence length="219" mass="24944">MSNLVYQYFLKKTELDHIVNVGGPEEDPYFEEIPEDDLHFYQRKGAKRKRRLPEFIPKHDLLILESIKKNAYRLDLQLSFCGFRLGWAGIIGLIPWIGDIIAAWFAYRLVSKASDIEGGLPPSVRSKMMANVAFDFGIGLIPIVGDFINIMYKCNSRNFINLEKYLVKKYSKHAPVPVTATNPAKSKELRGNNYDAGNGLRENNPNAGKRIQDDTHELV</sequence>
<evidence type="ECO:0000256" key="2">
    <source>
        <dbReference type="SAM" id="Phobius"/>
    </source>
</evidence>
<keyword evidence="4" id="KW-1185">Reference proteome</keyword>
<dbReference type="HOGENOM" id="CLU_067862_3_0_1"/>
<dbReference type="Proteomes" id="UP000000599">
    <property type="component" value="Chromosome G"/>
</dbReference>
<dbReference type="Pfam" id="PF13430">
    <property type="entry name" value="DUF4112"/>
    <property type="match status" value="1"/>
</dbReference>
<proteinExistence type="predicted"/>
<keyword evidence="2" id="KW-0812">Transmembrane</keyword>
<feature type="compositionally biased region" description="Basic and acidic residues" evidence="1">
    <location>
        <begin position="210"/>
        <end position="219"/>
    </location>
</feature>
<keyword evidence="2" id="KW-0472">Membrane</keyword>
<reference evidence="3 4" key="1">
    <citation type="journal article" date="2004" name="Nature">
        <title>Genome evolution in yeasts.</title>
        <authorList>
            <consortium name="Genolevures"/>
            <person name="Dujon B."/>
            <person name="Sherman D."/>
            <person name="Fischer G."/>
            <person name="Durrens P."/>
            <person name="Casaregola S."/>
            <person name="Lafontaine I."/>
            <person name="de Montigny J."/>
            <person name="Marck C."/>
            <person name="Neuveglise C."/>
            <person name="Talla E."/>
            <person name="Goffard N."/>
            <person name="Frangeul L."/>
            <person name="Aigle M."/>
            <person name="Anthouard V."/>
            <person name="Babour A."/>
            <person name="Barbe V."/>
            <person name="Barnay S."/>
            <person name="Blanchin S."/>
            <person name="Beckerich J.M."/>
            <person name="Beyne E."/>
            <person name="Bleykasten C."/>
            <person name="Boisrame A."/>
            <person name="Boyer J."/>
            <person name="Cattolico L."/>
            <person name="Confanioleri F."/>
            <person name="de Daruvar A."/>
            <person name="Despons L."/>
            <person name="Fabre E."/>
            <person name="Fairhead C."/>
            <person name="Ferry-Dumazet H."/>
            <person name="Groppi A."/>
            <person name="Hantraye F."/>
            <person name="Hennequin C."/>
            <person name="Jauniaux N."/>
            <person name="Joyet P."/>
            <person name="Kachouri R."/>
            <person name="Kerrest A."/>
            <person name="Koszul R."/>
            <person name="Lemaire M."/>
            <person name="Lesur I."/>
            <person name="Ma L."/>
            <person name="Muller H."/>
            <person name="Nicaud J.M."/>
            <person name="Nikolski M."/>
            <person name="Oztas S."/>
            <person name="Ozier-Kalogeropoulos O."/>
            <person name="Pellenz S."/>
            <person name="Potier S."/>
            <person name="Richard G.F."/>
            <person name="Straub M.L."/>
            <person name="Suleau A."/>
            <person name="Swennene D."/>
            <person name="Tekaia F."/>
            <person name="Wesolowski-Louvel M."/>
            <person name="Westhof E."/>
            <person name="Wirth B."/>
            <person name="Zeniou-Meyer M."/>
            <person name="Zivanovic I."/>
            <person name="Bolotin-Fukuhara M."/>
            <person name="Thierry A."/>
            <person name="Bouchier C."/>
            <person name="Caudron B."/>
            <person name="Scarpelli C."/>
            <person name="Gaillardin C."/>
            <person name="Weissenbach J."/>
            <person name="Wincker P."/>
            <person name="Souciet J.L."/>
        </authorList>
    </citation>
    <scope>NUCLEOTIDE SEQUENCE [LARGE SCALE GENOMIC DNA]</scope>
    <source>
        <strain evidence="4">ATCC 36239 / CBS 767 / BCRC 21394 / JCM 1990 / NBRC 0083 / IGC 2968</strain>
    </source>
</reference>
<dbReference type="PANTHER" id="PTHR35519">
    <property type="entry name" value="MEMBRANE PROTEINS"/>
    <property type="match status" value="1"/>
</dbReference>
<evidence type="ECO:0000313" key="4">
    <source>
        <dbReference type="Proteomes" id="UP000000599"/>
    </source>
</evidence>
<dbReference type="KEGG" id="dha:DEHA2G15774g"/>